<proteinExistence type="predicted"/>
<evidence type="ECO:0000313" key="1">
    <source>
        <dbReference type="EMBL" id="CAE0599756.1"/>
    </source>
</evidence>
<dbReference type="AlphaFoldDB" id="A0A7S3U0R3"/>
<organism evidence="1">
    <name type="scientific">Emiliania huxleyi</name>
    <name type="common">Coccolithophore</name>
    <name type="synonym">Pontosphaera huxleyi</name>
    <dbReference type="NCBI Taxonomy" id="2903"/>
    <lineage>
        <taxon>Eukaryota</taxon>
        <taxon>Haptista</taxon>
        <taxon>Haptophyta</taxon>
        <taxon>Prymnesiophyceae</taxon>
        <taxon>Isochrysidales</taxon>
        <taxon>Noelaerhabdaceae</taxon>
        <taxon>Emiliania</taxon>
    </lineage>
</organism>
<dbReference type="EMBL" id="HBIR01060973">
    <property type="protein sequence ID" value="CAE0599756.1"/>
    <property type="molecule type" value="Transcribed_RNA"/>
</dbReference>
<sequence>MMSLLARALVSGSLPPIYVQRESGHSGSRWASELLATKGWSVYFQFGGLCDGEPDVGHPTPSPGQASAALTATWARGCGCGGARVFSCNAENQPRCKQNVPFCDRAKCPMAACRAGGGVAVVAAPLGEQGTSALDLAFTARPDARLVTWTRLNSVKHTLSQAKAGCSCVALTNHGTDEDREAGRNRPCFVHIPAELLLHKAARQTAKAAQFVSADVVGGVPVAHRLFYEEVRLDPAAAMKGLLRALNATPTRRQLAGPSIPTAIQKLTSDDLSSVLLDFAAADEAFGAWPCLRKHLHHRSDRVETCEAEAARMEAGAADAGRRRERVNELTLAAQTVAGNSSQPYTLACEPNSTRHGARHVLCAAAEHKRMALLGSAGPVDVCLTAGWHSSPVSHGADWIGGRVTG</sequence>
<protein>
    <submittedName>
        <fullName evidence="1">Uncharacterized protein</fullName>
    </submittedName>
</protein>
<reference evidence="1" key="1">
    <citation type="submission" date="2021-01" db="EMBL/GenBank/DDBJ databases">
        <authorList>
            <person name="Corre E."/>
            <person name="Pelletier E."/>
            <person name="Niang G."/>
            <person name="Scheremetjew M."/>
            <person name="Finn R."/>
            <person name="Kale V."/>
            <person name="Holt S."/>
            <person name="Cochrane G."/>
            <person name="Meng A."/>
            <person name="Brown T."/>
            <person name="Cohen L."/>
        </authorList>
    </citation>
    <scope>NUCLEOTIDE SEQUENCE</scope>
    <source>
        <strain evidence="1">379</strain>
    </source>
</reference>
<accession>A0A7S3U0R3</accession>
<gene>
    <name evidence="1" type="ORF">EHUX00137_LOCUS47370</name>
</gene>
<name>A0A7S3U0R3_EMIHU</name>
<dbReference type="Gene3D" id="3.40.50.300">
    <property type="entry name" value="P-loop containing nucleotide triphosphate hydrolases"/>
    <property type="match status" value="1"/>
</dbReference>
<dbReference type="InterPro" id="IPR027417">
    <property type="entry name" value="P-loop_NTPase"/>
</dbReference>